<keyword evidence="2" id="KW-1185">Reference proteome</keyword>
<evidence type="ECO:0000313" key="2">
    <source>
        <dbReference type="Proteomes" id="UP000015102"/>
    </source>
</evidence>
<protein>
    <submittedName>
        <fullName evidence="1">Uncharacterized protein</fullName>
    </submittedName>
</protein>
<dbReference type="HOGENOM" id="CLU_3089609_0_0_1"/>
<reference evidence="1" key="2">
    <citation type="submission" date="2015-06" db="UniProtKB">
        <authorList>
            <consortium name="EnsemblMetazoa"/>
        </authorList>
    </citation>
    <scope>IDENTIFICATION</scope>
</reference>
<dbReference type="EMBL" id="CAQQ02173752">
    <property type="status" value="NOT_ANNOTATED_CDS"/>
    <property type="molecule type" value="Genomic_DNA"/>
</dbReference>
<dbReference type="AlphaFoldDB" id="T1GP72"/>
<name>T1GP72_MEGSC</name>
<dbReference type="Proteomes" id="UP000015102">
    <property type="component" value="Unassembled WGS sequence"/>
</dbReference>
<dbReference type="EnsemblMetazoa" id="MESCA005389-RA">
    <property type="protein sequence ID" value="MESCA005389-PA"/>
    <property type="gene ID" value="MESCA005389"/>
</dbReference>
<evidence type="ECO:0000313" key="1">
    <source>
        <dbReference type="EnsemblMetazoa" id="MESCA005389-PA"/>
    </source>
</evidence>
<reference evidence="2" key="1">
    <citation type="submission" date="2013-02" db="EMBL/GenBank/DDBJ databases">
        <authorList>
            <person name="Hughes D."/>
        </authorList>
    </citation>
    <scope>NUCLEOTIDE SEQUENCE</scope>
    <source>
        <strain>Durham</strain>
        <strain evidence="2">NC isolate 2 -- Noor lab</strain>
    </source>
</reference>
<sequence>MAKCRLLYQMVSFQRHQSSAMQEPDRFVVDYVTHFDVTRFHYFVEQDVKEAA</sequence>
<accession>T1GP72</accession>
<organism evidence="1 2">
    <name type="scientific">Megaselia scalaris</name>
    <name type="common">Humpbacked fly</name>
    <name type="synonym">Phora scalaris</name>
    <dbReference type="NCBI Taxonomy" id="36166"/>
    <lineage>
        <taxon>Eukaryota</taxon>
        <taxon>Metazoa</taxon>
        <taxon>Ecdysozoa</taxon>
        <taxon>Arthropoda</taxon>
        <taxon>Hexapoda</taxon>
        <taxon>Insecta</taxon>
        <taxon>Pterygota</taxon>
        <taxon>Neoptera</taxon>
        <taxon>Endopterygota</taxon>
        <taxon>Diptera</taxon>
        <taxon>Brachycera</taxon>
        <taxon>Muscomorpha</taxon>
        <taxon>Platypezoidea</taxon>
        <taxon>Phoridae</taxon>
        <taxon>Megaseliini</taxon>
        <taxon>Megaselia</taxon>
    </lineage>
</organism>
<proteinExistence type="predicted"/>